<gene>
    <name evidence="2" type="ORF">CROQUDRAFT_96176</name>
</gene>
<protein>
    <submittedName>
        <fullName evidence="2">Uncharacterized protein</fullName>
    </submittedName>
</protein>
<feature type="region of interest" description="Disordered" evidence="1">
    <location>
        <begin position="1"/>
        <end position="59"/>
    </location>
</feature>
<reference evidence="2" key="1">
    <citation type="submission" date="2013-11" db="EMBL/GenBank/DDBJ databases">
        <title>Genome sequence of the fusiform rust pathogen reveals effectors for host alternation and coevolution with pine.</title>
        <authorList>
            <consortium name="DOE Joint Genome Institute"/>
            <person name="Smith K."/>
            <person name="Pendleton A."/>
            <person name="Kubisiak T."/>
            <person name="Anderson C."/>
            <person name="Salamov A."/>
            <person name="Aerts A."/>
            <person name="Riley R."/>
            <person name="Clum A."/>
            <person name="Lindquist E."/>
            <person name="Ence D."/>
            <person name="Campbell M."/>
            <person name="Kronenberg Z."/>
            <person name="Feau N."/>
            <person name="Dhillon B."/>
            <person name="Hamelin R."/>
            <person name="Burleigh J."/>
            <person name="Smith J."/>
            <person name="Yandell M."/>
            <person name="Nelson C."/>
            <person name="Grigoriev I."/>
            <person name="Davis J."/>
        </authorList>
    </citation>
    <scope>NUCLEOTIDE SEQUENCE</scope>
    <source>
        <strain evidence="2">G11</strain>
    </source>
</reference>
<evidence type="ECO:0000313" key="2">
    <source>
        <dbReference type="EMBL" id="KAG0143573.1"/>
    </source>
</evidence>
<dbReference type="EMBL" id="MU167316">
    <property type="protein sequence ID" value="KAG0143573.1"/>
    <property type="molecule type" value="Genomic_DNA"/>
</dbReference>
<proteinExistence type="predicted"/>
<accession>A0A9P6TAG3</accession>
<organism evidence="2 3">
    <name type="scientific">Cronartium quercuum f. sp. fusiforme G11</name>
    <dbReference type="NCBI Taxonomy" id="708437"/>
    <lineage>
        <taxon>Eukaryota</taxon>
        <taxon>Fungi</taxon>
        <taxon>Dikarya</taxon>
        <taxon>Basidiomycota</taxon>
        <taxon>Pucciniomycotina</taxon>
        <taxon>Pucciniomycetes</taxon>
        <taxon>Pucciniales</taxon>
        <taxon>Coleosporiaceae</taxon>
        <taxon>Cronartium</taxon>
    </lineage>
</organism>
<sequence length="59" mass="6459">MNSPTDAMPPNLCTSTTTPQQINEDGLIFQPGGLNVQQTQDFKKKLQTGKLKDDHKTAS</sequence>
<comment type="caution">
    <text evidence="2">The sequence shown here is derived from an EMBL/GenBank/DDBJ whole genome shotgun (WGS) entry which is preliminary data.</text>
</comment>
<dbReference type="AlphaFoldDB" id="A0A9P6TAG3"/>
<evidence type="ECO:0000313" key="3">
    <source>
        <dbReference type="Proteomes" id="UP000886653"/>
    </source>
</evidence>
<name>A0A9P6TAG3_9BASI</name>
<evidence type="ECO:0000256" key="1">
    <source>
        <dbReference type="SAM" id="MobiDB-lite"/>
    </source>
</evidence>
<dbReference type="Proteomes" id="UP000886653">
    <property type="component" value="Unassembled WGS sequence"/>
</dbReference>
<feature type="compositionally biased region" description="Basic and acidic residues" evidence="1">
    <location>
        <begin position="50"/>
        <end position="59"/>
    </location>
</feature>
<keyword evidence="3" id="KW-1185">Reference proteome</keyword>
<feature type="compositionally biased region" description="Polar residues" evidence="1">
    <location>
        <begin position="12"/>
        <end position="23"/>
    </location>
</feature>